<keyword evidence="2" id="KW-1185">Reference proteome</keyword>
<feature type="non-terminal residue" evidence="1">
    <location>
        <position position="51"/>
    </location>
</feature>
<feature type="non-terminal residue" evidence="1">
    <location>
        <position position="1"/>
    </location>
</feature>
<reference evidence="1" key="1">
    <citation type="submission" date="2021-06" db="EMBL/GenBank/DDBJ databases">
        <authorList>
            <person name="Kallberg Y."/>
            <person name="Tangrot J."/>
            <person name="Rosling A."/>
        </authorList>
    </citation>
    <scope>NUCLEOTIDE SEQUENCE</scope>
    <source>
        <strain evidence="1">IL203A</strain>
    </source>
</reference>
<dbReference type="Proteomes" id="UP000789702">
    <property type="component" value="Unassembled WGS sequence"/>
</dbReference>
<evidence type="ECO:0000313" key="1">
    <source>
        <dbReference type="EMBL" id="CAG8710074.1"/>
    </source>
</evidence>
<protein>
    <submittedName>
        <fullName evidence="1">4492_t:CDS:1</fullName>
    </submittedName>
</protein>
<comment type="caution">
    <text evidence="1">The sequence shown here is derived from an EMBL/GenBank/DDBJ whole genome shotgun (WGS) entry which is preliminary data.</text>
</comment>
<accession>A0ACA9PK04</accession>
<dbReference type="EMBL" id="CAJVPU010029246">
    <property type="protein sequence ID" value="CAG8710074.1"/>
    <property type="molecule type" value="Genomic_DNA"/>
</dbReference>
<name>A0ACA9PK04_9GLOM</name>
<organism evidence="1 2">
    <name type="scientific">Dentiscutata heterogama</name>
    <dbReference type="NCBI Taxonomy" id="1316150"/>
    <lineage>
        <taxon>Eukaryota</taxon>
        <taxon>Fungi</taxon>
        <taxon>Fungi incertae sedis</taxon>
        <taxon>Mucoromycota</taxon>
        <taxon>Glomeromycotina</taxon>
        <taxon>Glomeromycetes</taxon>
        <taxon>Diversisporales</taxon>
        <taxon>Gigasporaceae</taxon>
        <taxon>Dentiscutata</taxon>
    </lineage>
</organism>
<proteinExistence type="predicted"/>
<evidence type="ECO:0000313" key="2">
    <source>
        <dbReference type="Proteomes" id="UP000789702"/>
    </source>
</evidence>
<gene>
    <name evidence="1" type="ORF">DHETER_LOCUS12207</name>
</gene>
<sequence>EEETPAHEHIFTRISDIDVDDLSKDNPLYIGIIDLSLNKYNISESNFKSLI</sequence>